<evidence type="ECO:0000313" key="2">
    <source>
        <dbReference type="EMBL" id="AFK79233.1"/>
    </source>
</evidence>
<feature type="transmembrane region" description="Helical" evidence="1">
    <location>
        <begin position="263"/>
        <end position="286"/>
    </location>
</feature>
<dbReference type="EMBL" id="JQ970528">
    <property type="protein sequence ID" value="AFK79233.1"/>
    <property type="molecule type" value="Genomic_DNA"/>
</dbReference>
<name>I3VIM7_9BACT</name>
<keyword evidence="1" id="KW-1133">Transmembrane helix</keyword>
<sequence>MSESTYTDSELFAGGPPVRLERSLGLIKPDNPRIIHRAILAGVIGWVPLVVLAAVQDSTVGGDNMRALLLDFAVYARSLIAAPLFVVAELVCIPQLGSLVYHFLDAGLVPAAERHHFEAAVASTRRLRDSTVAEIITIVLTYALSIGLIRYVPPSEFPTWHRSGGSEHPVLSFAGWWHVLVSVPLLTVLFFGWLWRLFLWGRLLLKLSRLDLQLIPAHPDHAGGLKFVGYSLRAFSLLGGALGTIVAGFVANHVIHMGVPPTAYLHLIGGLVVCVVILFSGPLLIFSGKLRQARRRGVFAYGALATGEGQQFERKWLNRREGIDESVLEAPDFSATTDLYQLVANVHDMRTFLLDLKDLVPLAIATLLPFVPVALMIVPLDVILRQLANFVL</sequence>
<feature type="transmembrane region" description="Helical" evidence="1">
    <location>
        <begin position="234"/>
        <end position="251"/>
    </location>
</feature>
<keyword evidence="1" id="KW-0472">Membrane</keyword>
<keyword evidence="1" id="KW-0812">Transmembrane</keyword>
<proteinExistence type="predicted"/>
<reference evidence="2" key="1">
    <citation type="submission" date="2012-04" db="EMBL/GenBank/DDBJ databases">
        <title>Characterization of mineral phosphate solubilization trait from soil metagenome.</title>
        <authorList>
            <person name="Chhabra S."/>
            <person name="Brazil D."/>
            <person name="Morrissey J."/>
            <person name="Burke J."/>
            <person name="O'Gara F."/>
            <person name="Dowling D."/>
        </authorList>
    </citation>
    <scope>NUCLEOTIDE SEQUENCE</scope>
</reference>
<feature type="transmembrane region" description="Helical" evidence="1">
    <location>
        <begin position="34"/>
        <end position="55"/>
    </location>
</feature>
<protein>
    <submittedName>
        <fullName evidence="2">Uncharacterized protein</fullName>
    </submittedName>
</protein>
<feature type="transmembrane region" description="Helical" evidence="1">
    <location>
        <begin position="132"/>
        <end position="153"/>
    </location>
</feature>
<evidence type="ECO:0000256" key="1">
    <source>
        <dbReference type="SAM" id="Phobius"/>
    </source>
</evidence>
<feature type="transmembrane region" description="Helical" evidence="1">
    <location>
        <begin position="359"/>
        <end position="380"/>
    </location>
</feature>
<feature type="transmembrane region" description="Helical" evidence="1">
    <location>
        <begin position="173"/>
        <end position="199"/>
    </location>
</feature>
<organism evidence="2">
    <name type="scientific">uncultured bacterium F41-01</name>
    <dbReference type="NCBI Taxonomy" id="1191437"/>
    <lineage>
        <taxon>Bacteria</taxon>
        <taxon>environmental samples</taxon>
    </lineage>
</organism>
<dbReference type="AlphaFoldDB" id="I3VIM7"/>
<accession>I3VIM7</accession>